<sequence>MSEPITSKWEILLRKKQLVKEWKLPCSSSSPAEARVRSSSIKAQLLFRPLSGAKKEPFTATTSLQPLFLRFQTKRKQGGYVGKKS</sequence>
<evidence type="ECO:0000313" key="2">
    <source>
        <dbReference type="WBParaSite" id="jg5687"/>
    </source>
</evidence>
<proteinExistence type="predicted"/>
<evidence type="ECO:0000313" key="1">
    <source>
        <dbReference type="Proteomes" id="UP000887574"/>
    </source>
</evidence>
<dbReference type="AlphaFoldDB" id="A0A915EE21"/>
<dbReference type="Proteomes" id="UP000887574">
    <property type="component" value="Unplaced"/>
</dbReference>
<dbReference type="WBParaSite" id="jg5687">
    <property type="protein sequence ID" value="jg5687"/>
    <property type="gene ID" value="jg5687"/>
</dbReference>
<reference evidence="2" key="1">
    <citation type="submission" date="2022-11" db="UniProtKB">
        <authorList>
            <consortium name="WormBaseParasite"/>
        </authorList>
    </citation>
    <scope>IDENTIFICATION</scope>
</reference>
<keyword evidence="1" id="KW-1185">Reference proteome</keyword>
<organism evidence="1 2">
    <name type="scientific">Ditylenchus dipsaci</name>
    <dbReference type="NCBI Taxonomy" id="166011"/>
    <lineage>
        <taxon>Eukaryota</taxon>
        <taxon>Metazoa</taxon>
        <taxon>Ecdysozoa</taxon>
        <taxon>Nematoda</taxon>
        <taxon>Chromadorea</taxon>
        <taxon>Rhabditida</taxon>
        <taxon>Tylenchina</taxon>
        <taxon>Tylenchomorpha</taxon>
        <taxon>Sphaerularioidea</taxon>
        <taxon>Anguinidae</taxon>
        <taxon>Anguininae</taxon>
        <taxon>Ditylenchus</taxon>
    </lineage>
</organism>
<protein>
    <submittedName>
        <fullName evidence="2">Ribosomal protein L32</fullName>
    </submittedName>
</protein>
<accession>A0A915EE21</accession>
<name>A0A915EE21_9BILA</name>